<proteinExistence type="predicted"/>
<protein>
    <recommendedName>
        <fullName evidence="3">Aldehyde-activating protein</fullName>
    </recommendedName>
</protein>
<organism evidence="1 2">
    <name type="scientific">Nocardioides aquaticus</name>
    <dbReference type="NCBI Taxonomy" id="160826"/>
    <lineage>
        <taxon>Bacteria</taxon>
        <taxon>Bacillati</taxon>
        <taxon>Actinomycetota</taxon>
        <taxon>Actinomycetes</taxon>
        <taxon>Propionibacteriales</taxon>
        <taxon>Nocardioidaceae</taxon>
        <taxon>Nocardioides</taxon>
    </lineage>
</organism>
<sequence length="133" mass="14075">MIVLLHGDGQGSGLLVCGEPCSESVVALLGPDLVLDVHPGTPEPWRDCSHCAWCGTRTSKPAGGACIFHGPECPDRILQHTVAAAVVALQAGRTVATDAGWRALGRVLWASEQRNGHVDAVWCVEMLRGARED</sequence>
<dbReference type="EMBL" id="CP075371">
    <property type="protein sequence ID" value="QVT79724.1"/>
    <property type="molecule type" value="Genomic_DNA"/>
</dbReference>
<keyword evidence="2" id="KW-1185">Reference proteome</keyword>
<dbReference type="Proteomes" id="UP000679307">
    <property type="component" value="Chromosome"/>
</dbReference>
<evidence type="ECO:0000313" key="1">
    <source>
        <dbReference type="EMBL" id="QVT79724.1"/>
    </source>
</evidence>
<accession>A0ABX8EGT4</accession>
<reference evidence="1 2" key="1">
    <citation type="submission" date="2021-05" db="EMBL/GenBank/DDBJ databases">
        <title>Complete genome of Nocardioides aquaticus KCTC 9944T isolated from meromictic and hypersaline Ekho Lake, Antarctica.</title>
        <authorList>
            <person name="Hwang K."/>
            <person name="Kim K.M."/>
            <person name="Choe H."/>
        </authorList>
    </citation>
    <scope>NUCLEOTIDE SEQUENCE [LARGE SCALE GENOMIC DNA]</scope>
    <source>
        <strain evidence="1 2">KCTC 9944</strain>
    </source>
</reference>
<evidence type="ECO:0008006" key="3">
    <source>
        <dbReference type="Google" id="ProtNLM"/>
    </source>
</evidence>
<evidence type="ECO:0000313" key="2">
    <source>
        <dbReference type="Proteomes" id="UP000679307"/>
    </source>
</evidence>
<name>A0ABX8EGT4_9ACTN</name>
<gene>
    <name evidence="1" type="ORF">ENKNEFLB_02114</name>
</gene>